<keyword evidence="6 8" id="KW-0460">Magnesium</keyword>
<keyword evidence="11" id="KW-1185">Reference proteome</keyword>
<comment type="catalytic activity">
    <reaction evidence="7 8">
        <text>beta-D-fructose 6-phosphate + diphosphate = beta-D-fructose 1,6-bisphosphate + phosphate + H(+)</text>
        <dbReference type="Rhea" id="RHEA:13613"/>
        <dbReference type="ChEBI" id="CHEBI:15378"/>
        <dbReference type="ChEBI" id="CHEBI:32966"/>
        <dbReference type="ChEBI" id="CHEBI:33019"/>
        <dbReference type="ChEBI" id="CHEBI:43474"/>
        <dbReference type="ChEBI" id="CHEBI:57634"/>
        <dbReference type="EC" id="2.7.1.90"/>
    </reaction>
</comment>
<dbReference type="EC" id="2.7.1.90" evidence="8"/>
<dbReference type="EMBL" id="CP034433">
    <property type="protein sequence ID" value="AZN35252.1"/>
    <property type="molecule type" value="Genomic_DNA"/>
</dbReference>
<dbReference type="InterPro" id="IPR011404">
    <property type="entry name" value="PPi-PFK"/>
</dbReference>
<dbReference type="PIRSF" id="PIRSF036483">
    <property type="entry name" value="PFK_XF0274"/>
    <property type="match status" value="1"/>
</dbReference>
<feature type="domain" description="Phosphofructokinase" evidence="9">
    <location>
        <begin position="7"/>
        <end position="320"/>
    </location>
</feature>
<keyword evidence="8" id="KW-0963">Cytoplasm</keyword>
<feature type="binding site" evidence="8">
    <location>
        <begin position="293"/>
        <end position="296"/>
    </location>
    <ligand>
        <name>substrate</name>
    </ligand>
</feature>
<dbReference type="SUPFAM" id="SSF53784">
    <property type="entry name" value="Phosphofructokinase"/>
    <property type="match status" value="1"/>
</dbReference>
<dbReference type="InterPro" id="IPR022953">
    <property type="entry name" value="ATP_PFK"/>
</dbReference>
<keyword evidence="8" id="KW-0324">Glycolysis</keyword>
<feature type="binding site" evidence="8">
    <location>
        <position position="243"/>
    </location>
    <ligand>
        <name>substrate</name>
    </ligand>
</feature>
<evidence type="ECO:0000256" key="4">
    <source>
        <dbReference type="ARBA" id="ARBA00022723"/>
    </source>
</evidence>
<evidence type="ECO:0000256" key="8">
    <source>
        <dbReference type="HAMAP-Rule" id="MF_01978"/>
    </source>
</evidence>
<keyword evidence="5 8" id="KW-0418">Kinase</keyword>
<comment type="cofactor">
    <cofactor evidence="1 8">
        <name>Mg(2+)</name>
        <dbReference type="ChEBI" id="CHEBI:18420"/>
    </cofactor>
</comment>
<feature type="binding site" evidence="8">
    <location>
        <begin position="185"/>
        <end position="187"/>
    </location>
    <ligand>
        <name>substrate</name>
    </ligand>
</feature>
<feature type="active site" description="Proton acceptor" evidence="8">
    <location>
        <position position="139"/>
    </location>
</feature>
<feature type="site" description="Important for catalytic activity and substrate specificity; stabilizes the transition state when the phosphoryl donor is PPi; prevents ATP from binding by mimicking the alpha-phosphate group of ATP" evidence="8">
    <location>
        <position position="110"/>
    </location>
</feature>
<dbReference type="HAMAP" id="MF_01978">
    <property type="entry name" value="Phosphofructokinase_II_B2"/>
    <property type="match status" value="1"/>
</dbReference>
<dbReference type="PRINTS" id="PR00476">
    <property type="entry name" value="PHFRCTKINASE"/>
</dbReference>
<dbReference type="KEGG" id="iod:EJO50_01360"/>
<feature type="site" description="Important for catalytic activity; stabilizes the transition state when the phosphoryl donor is PPi" evidence="8">
    <location>
        <position position="136"/>
    </location>
</feature>
<dbReference type="InterPro" id="IPR035966">
    <property type="entry name" value="PKF_sf"/>
</dbReference>
<dbReference type="GO" id="GO:0046872">
    <property type="term" value="F:metal ion binding"/>
    <property type="evidence" value="ECO:0007669"/>
    <property type="project" value="UniProtKB-KW"/>
</dbReference>
<reference evidence="10 11" key="1">
    <citation type="submission" date="2018-12" db="EMBL/GenBank/DDBJ databases">
        <title>Complete genome sequence of Iodobacter sp. H11R3.</title>
        <authorList>
            <person name="Bae J.-W."/>
        </authorList>
    </citation>
    <scope>NUCLEOTIDE SEQUENCE [LARGE SCALE GENOMIC DNA]</scope>
    <source>
        <strain evidence="10 11">H11R3</strain>
    </source>
</reference>
<sequence length="417" mass="43858">MARNALYAQSGGVTPVINASAAAVIAAARAHPDQIGRVFAAKNGVLGVLAEELIDTACMSEADLAALAASPGGAFGSCRHKLRFGRELTRLFEVFAAHDIGYLFYNGGGDSADTCMKIAAHAEYLGYDLTAIHVPKTIDNDLPHSDCSPGFGSVAKYVGTSIREAGMDVASMCGSSTKVFIMEVMGRHTGWIAASSGLASGADRLLPPHLILLPEVTFNAATFLAAVEETIAREGYCVIVAAEGIKNAEGKFVAEAGGTDAFGHAQLGGVAPYLAQLIKTAQGHKCHWAVADYLQRAARHMASKTDVDQATAVGTAAVKFALAGERGVMPTIVRTSDAPYTWTIGSVKLEEVANHEKYLPAEYISANGFHISPAARTYFSPLIMGEAIPSYVNGLPAYPVWDFSVIEAKLEAFNTAV</sequence>
<feature type="binding site" evidence="8">
    <location>
        <position position="12"/>
    </location>
    <ligand>
        <name>diphosphate</name>
        <dbReference type="ChEBI" id="CHEBI:33019"/>
    </ligand>
</feature>
<comment type="pathway">
    <text evidence="8">Carbohydrate degradation; glycolysis; D-glyceraldehyde 3-phosphate and glycerone phosphate from D-glucose: step 3/4.</text>
</comment>
<gene>
    <name evidence="8" type="primary">pfp</name>
    <name evidence="10" type="ORF">EJO50_01360</name>
</gene>
<evidence type="ECO:0000256" key="7">
    <source>
        <dbReference type="ARBA" id="ARBA00048072"/>
    </source>
</evidence>
<evidence type="ECO:0000256" key="1">
    <source>
        <dbReference type="ARBA" id="ARBA00001946"/>
    </source>
</evidence>
<dbReference type="GO" id="GO:0003872">
    <property type="term" value="F:6-phosphofructokinase activity"/>
    <property type="evidence" value="ECO:0007669"/>
    <property type="project" value="UniProtKB-UniRule"/>
</dbReference>
<organism evidence="10 11">
    <name type="scientific">Iodobacter ciconiae</name>
    <dbReference type="NCBI Taxonomy" id="2496266"/>
    <lineage>
        <taxon>Bacteria</taxon>
        <taxon>Pseudomonadati</taxon>
        <taxon>Pseudomonadota</taxon>
        <taxon>Betaproteobacteria</taxon>
        <taxon>Neisseriales</taxon>
        <taxon>Chitinibacteraceae</taxon>
        <taxon>Iodobacter</taxon>
    </lineage>
</organism>
<dbReference type="GO" id="GO:0006002">
    <property type="term" value="P:fructose 6-phosphate metabolic process"/>
    <property type="evidence" value="ECO:0007669"/>
    <property type="project" value="InterPro"/>
</dbReference>
<evidence type="ECO:0000256" key="3">
    <source>
        <dbReference type="ARBA" id="ARBA00022679"/>
    </source>
</evidence>
<keyword evidence="3 8" id="KW-0808">Transferase</keyword>
<evidence type="ECO:0000259" key="9">
    <source>
        <dbReference type="Pfam" id="PF00365"/>
    </source>
</evidence>
<evidence type="ECO:0000256" key="2">
    <source>
        <dbReference type="ARBA" id="ARBA00003138"/>
    </source>
</evidence>
<evidence type="ECO:0000256" key="5">
    <source>
        <dbReference type="ARBA" id="ARBA00022777"/>
    </source>
</evidence>
<dbReference type="Proteomes" id="UP000282438">
    <property type="component" value="Chromosome"/>
</dbReference>
<dbReference type="Gene3D" id="3.40.50.460">
    <property type="entry name" value="Phosphofructokinase domain"/>
    <property type="match status" value="1"/>
</dbReference>
<comment type="subunit">
    <text evidence="8">Homodimer.</text>
</comment>
<dbReference type="GO" id="GO:0047334">
    <property type="term" value="F:diphosphate-fructose-6-phosphate 1-phosphotransferase activity"/>
    <property type="evidence" value="ECO:0007669"/>
    <property type="project" value="UniProtKB-EC"/>
</dbReference>
<dbReference type="Gene3D" id="3.40.50.450">
    <property type="match status" value="1"/>
</dbReference>
<dbReference type="InterPro" id="IPR000023">
    <property type="entry name" value="Phosphofructokinase_dom"/>
</dbReference>
<dbReference type="UniPathway" id="UPA00109">
    <property type="reaction ID" value="UER00182"/>
</dbReference>
<dbReference type="RefSeq" id="WP_125971226.1">
    <property type="nucleotide sequence ID" value="NZ_CP034433.1"/>
</dbReference>
<dbReference type="OrthoDB" id="9802503at2"/>
<comment type="subcellular location">
    <subcellularLocation>
        <location evidence="8">Cytoplasm</location>
    </subcellularLocation>
</comment>
<dbReference type="GO" id="GO:0005737">
    <property type="term" value="C:cytoplasm"/>
    <property type="evidence" value="ECO:0007669"/>
    <property type="project" value="UniProtKB-SubCell"/>
</dbReference>
<comment type="function">
    <text evidence="2 8">Catalyzes the phosphorylation of D-fructose 6-phosphate, the first committing step of glycolysis. Uses inorganic phosphate (PPi) as phosphoryl donor instead of ATP like common ATP-dependent phosphofructokinases (ATP-PFKs), which renders the reaction reversible, and can thus function both in glycolysis and gluconeogenesis. Consistently, PPi-PFK can replace the enzymes of both the forward (ATP-PFK) and reverse (fructose-bisphosphatase (FBPase)) reactions.</text>
</comment>
<evidence type="ECO:0000313" key="10">
    <source>
        <dbReference type="EMBL" id="AZN35252.1"/>
    </source>
</evidence>
<dbReference type="AlphaFoldDB" id="A0A3S8ZP89"/>
<comment type="similarity">
    <text evidence="8">Belongs to the phosphofructokinase type A (PFKA) family. PPi-dependent PFK group II subfamily. Clade 'B2' sub-subfamily.</text>
</comment>
<comment type="activity regulation">
    <text evidence="8">Non-allosteric.</text>
</comment>
<name>A0A3S8ZP89_9NEIS</name>
<evidence type="ECO:0000256" key="6">
    <source>
        <dbReference type="ARBA" id="ARBA00022842"/>
    </source>
</evidence>
<dbReference type="NCBIfam" id="NF010675">
    <property type="entry name" value="PRK14072.1"/>
    <property type="match status" value="1"/>
</dbReference>
<protein>
    <recommendedName>
        <fullName evidence="8">Pyrophosphate--fructose 6-phosphate 1-phosphotransferase</fullName>
        <ecNumber evidence="8">2.7.1.90</ecNumber>
    </recommendedName>
    <alternativeName>
        <fullName evidence="8">6-phosphofructokinase, pyrophosphate dependent</fullName>
    </alternativeName>
    <alternativeName>
        <fullName evidence="8">PPi-dependent phosphofructokinase</fullName>
        <shortName evidence="8">PPi-PFK</shortName>
    </alternativeName>
    <alternativeName>
        <fullName evidence="8">Pyrophosphate-dependent 6-phosphofructose-1-kinase</fullName>
    </alternativeName>
</protein>
<proteinExistence type="inferred from homology"/>
<feature type="binding site" evidence="8">
    <location>
        <begin position="137"/>
        <end position="139"/>
    </location>
    <ligand>
        <name>substrate</name>
    </ligand>
</feature>
<dbReference type="InterPro" id="IPR050929">
    <property type="entry name" value="PFKA"/>
</dbReference>
<dbReference type="PANTHER" id="PTHR45770">
    <property type="entry name" value="ATP-DEPENDENT 6-PHOSPHOFRUCTOKINASE 1"/>
    <property type="match status" value="1"/>
</dbReference>
<keyword evidence="4 8" id="KW-0479">Metal-binding</keyword>
<dbReference type="Pfam" id="PF00365">
    <property type="entry name" value="PFK"/>
    <property type="match status" value="1"/>
</dbReference>
<accession>A0A3S8ZP89</accession>
<comment type="caution">
    <text evidence="8">Lacks conserved residue(s) required for the propagation of feature annotation.</text>
</comment>
<evidence type="ECO:0000313" key="11">
    <source>
        <dbReference type="Proteomes" id="UP000282438"/>
    </source>
</evidence>